<feature type="domain" description="Peptidase M24" evidence="3">
    <location>
        <begin position="31"/>
        <end position="244"/>
    </location>
</feature>
<dbReference type="OrthoDB" id="5876363at2759"/>
<dbReference type="InterPro" id="IPR000994">
    <property type="entry name" value="Pept_M24"/>
</dbReference>
<accession>A0A9C7Q159</accession>
<dbReference type="Gene3D" id="1.10.10.10">
    <property type="entry name" value="Winged helix-like DNA-binding domain superfamily/Winged helix DNA-binding domain"/>
    <property type="match status" value="1"/>
</dbReference>
<comment type="similarity">
    <text evidence="1">Belongs to the peptidase M24 family.</text>
</comment>
<dbReference type="FunFam" id="1.10.10.10:FF:000029">
    <property type="entry name" value="Proliferation-associated 2G4, a"/>
    <property type="match status" value="1"/>
</dbReference>
<sequence length="413" mass="45670">MDKQKGNLSNNDTADDIGESKSIESPEVVTKYKTAADAVNKAFLQVKEATKPNASVLELCKLGDSQILQYTSRVFNKAKTATGEKVDKGLAFPTCVCVNHCVAHFSPLSDEDTEPLKEGDLVTIHMGAHVDGYCAVLCNTLFVAGDGVSVSQAMTGRKADVVVAVYTAAEAALRMLRPGRTNAEVSDIFSRIAEAYDCRIVEGCLSHQMKRYVIDGNKVVLAKPTFDQKVDVYEFQENEVYAIDIAMSTGEGKTREEGTRCTIFKRRVDVEYNLKMKTSRGVFNEVNSKYPTLPFCLRLLSDEKKAKLGITELLSHNLVVSYPVLYEREGSFVARAKFTALILPSQALRITEFSMPACQSEKTLTDETVKMVLNTSVSKKAQKKKKKPEQSQSDSQQVVNEQPVPMETDKERA</sequence>
<dbReference type="InterPro" id="IPR036005">
    <property type="entry name" value="Creatinase/aminopeptidase-like"/>
</dbReference>
<dbReference type="PANTHER" id="PTHR10804">
    <property type="entry name" value="PROTEASE FAMILY M24 METHIONYL AMINOPEPTIDASE, AMINOPEPTIDASE P"/>
    <property type="match status" value="1"/>
</dbReference>
<evidence type="ECO:0000313" key="5">
    <source>
        <dbReference type="Proteomes" id="UP001061958"/>
    </source>
</evidence>
<dbReference type="InterPro" id="IPR047113">
    <property type="entry name" value="PA2G4/ARX1"/>
</dbReference>
<comment type="caution">
    <text evidence="4">The sequence shown here is derived from an EMBL/GenBank/DDBJ whole genome shotgun (WGS) entry which is preliminary data.</text>
</comment>
<evidence type="ECO:0000259" key="3">
    <source>
        <dbReference type="Pfam" id="PF00557"/>
    </source>
</evidence>
<feature type="region of interest" description="Disordered" evidence="2">
    <location>
        <begin position="376"/>
        <end position="413"/>
    </location>
</feature>
<dbReference type="Gene3D" id="3.90.230.10">
    <property type="entry name" value="Creatinase/methionine aminopeptidase superfamily"/>
    <property type="match status" value="1"/>
</dbReference>
<dbReference type="SUPFAM" id="SSF55920">
    <property type="entry name" value="Creatinase/aminopeptidase"/>
    <property type="match status" value="1"/>
</dbReference>
<evidence type="ECO:0000256" key="2">
    <source>
        <dbReference type="SAM" id="MobiDB-lite"/>
    </source>
</evidence>
<keyword evidence="5" id="KW-1185">Reference proteome</keyword>
<dbReference type="PANTHER" id="PTHR10804:SF11">
    <property type="entry name" value="PROLIFERATION-ASSOCIATED PROTEIN 2G4"/>
    <property type="match status" value="1"/>
</dbReference>
<dbReference type="InterPro" id="IPR004545">
    <property type="entry name" value="PA2G4"/>
</dbReference>
<feature type="region of interest" description="Disordered" evidence="2">
    <location>
        <begin position="1"/>
        <end position="21"/>
    </location>
</feature>
<dbReference type="EMBL" id="BQMJ01000045">
    <property type="protein sequence ID" value="GJQ13622.1"/>
    <property type="molecule type" value="Genomic_DNA"/>
</dbReference>
<dbReference type="Pfam" id="PF00557">
    <property type="entry name" value="Peptidase_M24"/>
    <property type="match status" value="1"/>
</dbReference>
<dbReference type="AlphaFoldDB" id="A0A9C7Q159"/>
<evidence type="ECO:0000313" key="4">
    <source>
        <dbReference type="EMBL" id="GJQ13622.1"/>
    </source>
</evidence>
<dbReference type="Proteomes" id="UP001061958">
    <property type="component" value="Unassembled WGS sequence"/>
</dbReference>
<reference evidence="4" key="1">
    <citation type="journal article" date="2022" name="Proc. Natl. Acad. Sci. U.S.A.">
        <title>Life cycle and functional genomics of the unicellular red alga Galdieria for elucidating algal and plant evolution and industrial use.</title>
        <authorList>
            <person name="Hirooka S."/>
            <person name="Itabashi T."/>
            <person name="Ichinose T.M."/>
            <person name="Onuma R."/>
            <person name="Fujiwara T."/>
            <person name="Yamashita S."/>
            <person name="Jong L.W."/>
            <person name="Tomita R."/>
            <person name="Iwane A.H."/>
            <person name="Miyagishima S.Y."/>
        </authorList>
    </citation>
    <scope>NUCLEOTIDE SEQUENCE</scope>
    <source>
        <strain evidence="4">NBRC 102759</strain>
    </source>
</reference>
<organism evidence="4 5">
    <name type="scientific">Galdieria partita</name>
    <dbReference type="NCBI Taxonomy" id="83374"/>
    <lineage>
        <taxon>Eukaryota</taxon>
        <taxon>Rhodophyta</taxon>
        <taxon>Bangiophyceae</taxon>
        <taxon>Galdieriales</taxon>
        <taxon>Galdieriaceae</taxon>
        <taxon>Galdieria</taxon>
    </lineage>
</organism>
<reference evidence="4" key="2">
    <citation type="submission" date="2022-01" db="EMBL/GenBank/DDBJ databases">
        <authorList>
            <person name="Hirooka S."/>
            <person name="Miyagishima S.Y."/>
        </authorList>
    </citation>
    <scope>NUCLEOTIDE SEQUENCE</scope>
    <source>
        <strain evidence="4">NBRC 102759</strain>
    </source>
</reference>
<dbReference type="InterPro" id="IPR036388">
    <property type="entry name" value="WH-like_DNA-bd_sf"/>
</dbReference>
<dbReference type="InterPro" id="IPR036390">
    <property type="entry name" value="WH_DNA-bd_sf"/>
</dbReference>
<dbReference type="CDD" id="cd01089">
    <property type="entry name" value="PA2G4-like"/>
    <property type="match status" value="1"/>
</dbReference>
<evidence type="ECO:0000256" key="1">
    <source>
        <dbReference type="ARBA" id="ARBA00007319"/>
    </source>
</evidence>
<name>A0A9C7Q159_9RHOD</name>
<dbReference type="SUPFAM" id="SSF46785">
    <property type="entry name" value="Winged helix' DNA-binding domain"/>
    <property type="match status" value="1"/>
</dbReference>
<proteinExistence type="inferred from homology"/>
<dbReference type="NCBIfam" id="TIGR00495">
    <property type="entry name" value="crvDNA_42K"/>
    <property type="match status" value="1"/>
</dbReference>
<feature type="compositionally biased region" description="Polar residues" evidence="2">
    <location>
        <begin position="1"/>
        <end position="12"/>
    </location>
</feature>
<protein>
    <recommendedName>
        <fullName evidence="3">Peptidase M24 domain-containing protein</fullName>
    </recommendedName>
</protein>
<gene>
    <name evidence="4" type="ORF">GpartN1_g5413.t1</name>
</gene>